<reference evidence="2" key="1">
    <citation type="submission" date="2020-05" db="EMBL/GenBank/DDBJ databases">
        <title>Mycena genomes resolve the evolution of fungal bioluminescence.</title>
        <authorList>
            <person name="Tsai I.J."/>
        </authorList>
    </citation>
    <scope>NUCLEOTIDE SEQUENCE</scope>
    <source>
        <strain evidence="2">160909Yilan</strain>
    </source>
</reference>
<dbReference type="PANTHER" id="PTHR43194">
    <property type="entry name" value="HYDROLASE ALPHA/BETA FOLD FAMILY"/>
    <property type="match status" value="1"/>
</dbReference>
<keyword evidence="2" id="KW-0378">Hydrolase</keyword>
<organism evidence="2 3">
    <name type="scientific">Mycena sanguinolenta</name>
    <dbReference type="NCBI Taxonomy" id="230812"/>
    <lineage>
        <taxon>Eukaryota</taxon>
        <taxon>Fungi</taxon>
        <taxon>Dikarya</taxon>
        <taxon>Basidiomycota</taxon>
        <taxon>Agaricomycotina</taxon>
        <taxon>Agaricomycetes</taxon>
        <taxon>Agaricomycetidae</taxon>
        <taxon>Agaricales</taxon>
        <taxon>Marasmiineae</taxon>
        <taxon>Mycenaceae</taxon>
        <taxon>Mycena</taxon>
    </lineage>
</organism>
<proteinExistence type="predicted"/>
<protein>
    <submittedName>
        <fullName evidence="2">Abhydrolase domain-containing protein mpaH</fullName>
    </submittedName>
</protein>
<dbReference type="AlphaFoldDB" id="A0A8H6YH68"/>
<dbReference type="GO" id="GO:0016787">
    <property type="term" value="F:hydrolase activity"/>
    <property type="evidence" value="ECO:0007669"/>
    <property type="project" value="UniProtKB-KW"/>
</dbReference>
<dbReference type="SUPFAM" id="SSF53474">
    <property type="entry name" value="alpha/beta-Hydrolases"/>
    <property type="match status" value="1"/>
</dbReference>
<dbReference type="Gene3D" id="3.40.50.1820">
    <property type="entry name" value="alpha/beta hydrolase"/>
    <property type="match status" value="1"/>
</dbReference>
<gene>
    <name evidence="2" type="ORF">MSAN_01202300</name>
</gene>
<dbReference type="InterPro" id="IPR050228">
    <property type="entry name" value="Carboxylesterase_BioH"/>
</dbReference>
<accession>A0A8H6YH68</accession>
<name>A0A8H6YH68_9AGAR</name>
<comment type="caution">
    <text evidence="2">The sequence shown here is derived from an EMBL/GenBank/DDBJ whole genome shotgun (WGS) entry which is preliminary data.</text>
</comment>
<evidence type="ECO:0000313" key="3">
    <source>
        <dbReference type="Proteomes" id="UP000623467"/>
    </source>
</evidence>
<evidence type="ECO:0000313" key="2">
    <source>
        <dbReference type="EMBL" id="KAF7358636.1"/>
    </source>
</evidence>
<feature type="domain" description="AB hydrolase-1" evidence="1">
    <location>
        <begin position="42"/>
        <end position="324"/>
    </location>
</feature>
<dbReference type="PANTHER" id="PTHR43194:SF2">
    <property type="entry name" value="PEROXISOMAL MEMBRANE PROTEIN LPX1"/>
    <property type="match status" value="1"/>
</dbReference>
<dbReference type="Proteomes" id="UP000623467">
    <property type="component" value="Unassembled WGS sequence"/>
</dbReference>
<dbReference type="Pfam" id="PF12697">
    <property type="entry name" value="Abhydrolase_6"/>
    <property type="match status" value="1"/>
</dbReference>
<keyword evidence="3" id="KW-1185">Reference proteome</keyword>
<evidence type="ECO:0000259" key="1">
    <source>
        <dbReference type="Pfam" id="PF12697"/>
    </source>
</evidence>
<dbReference type="InterPro" id="IPR029058">
    <property type="entry name" value="AB_hydrolase_fold"/>
</dbReference>
<dbReference type="InterPro" id="IPR000073">
    <property type="entry name" value="AB_hydrolase_1"/>
</dbReference>
<dbReference type="OrthoDB" id="94039at2759"/>
<sequence length="341" mass="38202">MVAMHAQSYTFDPRPHYPLLLSANRYWDPSSPHLDDPTATTLVFTHGTGFHKEQIEPTIQELYDLVPVDGPKIREVWSIDAPNHGDSAVLNEQVLRSGYEPFEWQEYSRALHALLAGLGTGIDVEFSRRRLVLIGHSMGAIANVFALSYQPILKPEFLIIIEIMGVTTHALPLLQNSFAAASTNRRDIWQSRAEAYQMLKARPLWRSWDDRVLGIFVEKGMRPLPTLEYPDKEGVTLKCTRRQETATYHGGPAGPNVDSLVKSAIQRFRAHFIVGSINDHLPRAVKDEFFANAVGGVQNLASFTRVANAGHLMVQTHPTAVAKALFDVLTTEREQMLQAKL</sequence>
<dbReference type="EMBL" id="JACAZH010000009">
    <property type="protein sequence ID" value="KAF7358636.1"/>
    <property type="molecule type" value="Genomic_DNA"/>
</dbReference>